<evidence type="ECO:0000313" key="2">
    <source>
        <dbReference type="EMBL" id="HIY79317.1"/>
    </source>
</evidence>
<keyword evidence="1" id="KW-1133">Transmembrane helix</keyword>
<dbReference type="EMBL" id="DXCP01000017">
    <property type="protein sequence ID" value="HIY79317.1"/>
    <property type="molecule type" value="Genomic_DNA"/>
</dbReference>
<gene>
    <name evidence="2" type="ORF">IAA42_02645</name>
</gene>
<evidence type="ECO:0000313" key="3">
    <source>
        <dbReference type="Proteomes" id="UP000824133"/>
    </source>
</evidence>
<dbReference type="AlphaFoldDB" id="A0A9D1ZB15"/>
<feature type="transmembrane region" description="Helical" evidence="1">
    <location>
        <begin position="17"/>
        <end position="40"/>
    </location>
</feature>
<name>A0A9D1ZB15_9ACTN</name>
<organism evidence="2 3">
    <name type="scientific">Candidatus Olsenella excrementavium</name>
    <dbReference type="NCBI Taxonomy" id="2838709"/>
    <lineage>
        <taxon>Bacteria</taxon>
        <taxon>Bacillati</taxon>
        <taxon>Actinomycetota</taxon>
        <taxon>Coriobacteriia</taxon>
        <taxon>Coriobacteriales</taxon>
        <taxon>Atopobiaceae</taxon>
        <taxon>Olsenella</taxon>
    </lineage>
</organism>
<dbReference type="Proteomes" id="UP000824133">
    <property type="component" value="Unassembled WGS sequence"/>
</dbReference>
<keyword evidence="1" id="KW-0812">Transmembrane</keyword>
<reference evidence="2" key="1">
    <citation type="journal article" date="2021" name="PeerJ">
        <title>Extensive microbial diversity within the chicken gut microbiome revealed by metagenomics and culture.</title>
        <authorList>
            <person name="Gilroy R."/>
            <person name="Ravi A."/>
            <person name="Getino M."/>
            <person name="Pursley I."/>
            <person name="Horton D.L."/>
            <person name="Alikhan N.F."/>
            <person name="Baker D."/>
            <person name="Gharbi K."/>
            <person name="Hall N."/>
            <person name="Watson M."/>
            <person name="Adriaenssens E.M."/>
            <person name="Foster-Nyarko E."/>
            <person name="Jarju S."/>
            <person name="Secka A."/>
            <person name="Antonio M."/>
            <person name="Oren A."/>
            <person name="Chaudhuri R.R."/>
            <person name="La Ragione R."/>
            <person name="Hildebrand F."/>
            <person name="Pallen M.J."/>
        </authorList>
    </citation>
    <scope>NUCLEOTIDE SEQUENCE</scope>
    <source>
        <strain evidence="2">ChiHjej10B9-743</strain>
    </source>
</reference>
<sequence length="126" mass="13024">MSGREAMRPAAPWRGTAFLVEACLLLAVVVGCVAVFAALFSRAGLEGARAEELTRAVVAARDAAEVFAAEGEDAAGEREVGALSVRVDVTDDDEVAGLLRAVITVSDAEGAEVYRLETARAGGEES</sequence>
<reference evidence="2" key="2">
    <citation type="submission" date="2021-04" db="EMBL/GenBank/DDBJ databases">
        <authorList>
            <person name="Gilroy R."/>
        </authorList>
    </citation>
    <scope>NUCLEOTIDE SEQUENCE</scope>
    <source>
        <strain evidence="2">ChiHjej10B9-743</strain>
    </source>
</reference>
<protein>
    <submittedName>
        <fullName evidence="2">Uncharacterized protein</fullName>
    </submittedName>
</protein>
<accession>A0A9D1ZB15</accession>
<keyword evidence="1" id="KW-0472">Membrane</keyword>
<evidence type="ECO:0000256" key="1">
    <source>
        <dbReference type="SAM" id="Phobius"/>
    </source>
</evidence>
<comment type="caution">
    <text evidence="2">The sequence shown here is derived from an EMBL/GenBank/DDBJ whole genome shotgun (WGS) entry which is preliminary data.</text>
</comment>
<proteinExistence type="predicted"/>
<dbReference type="PROSITE" id="PS51257">
    <property type="entry name" value="PROKAR_LIPOPROTEIN"/>
    <property type="match status" value="1"/>
</dbReference>